<dbReference type="Pfam" id="PF01613">
    <property type="entry name" value="Flavin_Reduct"/>
    <property type="match status" value="1"/>
</dbReference>
<evidence type="ECO:0000256" key="3">
    <source>
        <dbReference type="ARBA" id="ARBA00038054"/>
    </source>
</evidence>
<dbReference type="PANTHER" id="PTHR43567:SF1">
    <property type="entry name" value="FLAVOREDOXIN"/>
    <property type="match status" value="1"/>
</dbReference>
<organism evidence="6 7">
    <name type="scientific">Trichoderma arundinaceum</name>
    <dbReference type="NCBI Taxonomy" id="490622"/>
    <lineage>
        <taxon>Eukaryota</taxon>
        <taxon>Fungi</taxon>
        <taxon>Dikarya</taxon>
        <taxon>Ascomycota</taxon>
        <taxon>Pezizomycotina</taxon>
        <taxon>Sordariomycetes</taxon>
        <taxon>Hypocreomycetidae</taxon>
        <taxon>Hypocreales</taxon>
        <taxon>Hypocreaceae</taxon>
        <taxon>Trichoderma</taxon>
    </lineage>
</organism>
<evidence type="ECO:0000256" key="1">
    <source>
        <dbReference type="ARBA" id="ARBA00001917"/>
    </source>
</evidence>
<comment type="similarity">
    <text evidence="3">Belongs to the flavoredoxin family.</text>
</comment>
<evidence type="ECO:0000313" key="7">
    <source>
        <dbReference type="Proteomes" id="UP000266272"/>
    </source>
</evidence>
<gene>
    <name evidence="6" type="ORF">TARUN_5650</name>
</gene>
<protein>
    <recommendedName>
        <fullName evidence="5">Flavin reductase like domain-containing protein</fullName>
    </recommendedName>
</protein>
<dbReference type="InterPro" id="IPR052174">
    <property type="entry name" value="Flavoredoxin"/>
</dbReference>
<dbReference type="PANTHER" id="PTHR43567">
    <property type="entry name" value="FLAVOREDOXIN-RELATED-RELATED"/>
    <property type="match status" value="1"/>
</dbReference>
<comment type="caution">
    <text evidence="6">The sequence shown here is derived from an EMBL/GenBank/DDBJ whole genome shotgun (WGS) entry which is preliminary data.</text>
</comment>
<keyword evidence="7" id="KW-1185">Reference proteome</keyword>
<evidence type="ECO:0000313" key="6">
    <source>
        <dbReference type="EMBL" id="RFU76565.1"/>
    </source>
</evidence>
<sequence length="247" mass="28049">MSHSIISPAILYWGTPVVLITSENEDGSENISPISSAFWLGHRCILGFSIESKTPENILRTGQCVLNLPDDRMTRHVDLLACTTGTEHFSESKKDRGYRYVKDKWACAELTPQKSDIVRPRRILECPVQMECELAEAHHLMKDFPDLKGVVVALEVKILRTHVIDSLRMPGRPNRIDPDRWRPMIMSFQELYGLGGGKLAKSTLGEVEEEKYRRLTRSEVVKLPGDEDKDEVEKKYSQTNGKLVNGQ</sequence>
<feature type="compositionally biased region" description="Polar residues" evidence="4">
    <location>
        <begin position="237"/>
        <end position="247"/>
    </location>
</feature>
<comment type="cofactor">
    <cofactor evidence="1">
        <name>FMN</name>
        <dbReference type="ChEBI" id="CHEBI:58210"/>
    </cofactor>
</comment>
<evidence type="ECO:0000256" key="2">
    <source>
        <dbReference type="ARBA" id="ARBA00022630"/>
    </source>
</evidence>
<feature type="domain" description="Flavin reductase like" evidence="5">
    <location>
        <begin position="15"/>
        <end position="143"/>
    </location>
</feature>
<name>A0A395NKB3_TRIAR</name>
<proteinExistence type="inferred from homology"/>
<dbReference type="Gene3D" id="2.30.110.10">
    <property type="entry name" value="Electron Transport, Fmn-binding Protein, Chain A"/>
    <property type="match status" value="1"/>
</dbReference>
<keyword evidence="2" id="KW-0285">Flavoprotein</keyword>
<dbReference type="InterPro" id="IPR012349">
    <property type="entry name" value="Split_barrel_FMN-bd"/>
</dbReference>
<dbReference type="Proteomes" id="UP000266272">
    <property type="component" value="Unassembled WGS sequence"/>
</dbReference>
<dbReference type="SUPFAM" id="SSF50475">
    <property type="entry name" value="FMN-binding split barrel"/>
    <property type="match status" value="1"/>
</dbReference>
<evidence type="ECO:0000256" key="4">
    <source>
        <dbReference type="SAM" id="MobiDB-lite"/>
    </source>
</evidence>
<dbReference type="GO" id="GO:0010181">
    <property type="term" value="F:FMN binding"/>
    <property type="evidence" value="ECO:0007669"/>
    <property type="project" value="InterPro"/>
</dbReference>
<feature type="compositionally biased region" description="Basic and acidic residues" evidence="4">
    <location>
        <begin position="224"/>
        <end position="236"/>
    </location>
</feature>
<accession>A0A395NKB3</accession>
<dbReference type="EMBL" id="PXOA01000337">
    <property type="protein sequence ID" value="RFU76565.1"/>
    <property type="molecule type" value="Genomic_DNA"/>
</dbReference>
<reference evidence="6 7" key="1">
    <citation type="journal article" date="2018" name="PLoS Pathog.">
        <title>Evolution of structural diversity of trichothecenes, a family of toxins produced by plant pathogenic and entomopathogenic fungi.</title>
        <authorList>
            <person name="Proctor R.H."/>
            <person name="McCormick S.P."/>
            <person name="Kim H.S."/>
            <person name="Cardoza R.E."/>
            <person name="Stanley A.M."/>
            <person name="Lindo L."/>
            <person name="Kelly A."/>
            <person name="Brown D.W."/>
            <person name="Lee T."/>
            <person name="Vaughan M.M."/>
            <person name="Alexander N.J."/>
            <person name="Busman M."/>
            <person name="Gutierrez S."/>
        </authorList>
    </citation>
    <scope>NUCLEOTIDE SEQUENCE [LARGE SCALE GENOMIC DNA]</scope>
    <source>
        <strain evidence="6 7">IBT 40837</strain>
    </source>
</reference>
<dbReference type="AlphaFoldDB" id="A0A395NKB3"/>
<dbReference type="STRING" id="490622.A0A395NKB3"/>
<dbReference type="OrthoDB" id="10250990at2759"/>
<dbReference type="InterPro" id="IPR002563">
    <property type="entry name" value="Flavin_Rdtase-like_dom"/>
</dbReference>
<evidence type="ECO:0000259" key="5">
    <source>
        <dbReference type="Pfam" id="PF01613"/>
    </source>
</evidence>
<feature type="region of interest" description="Disordered" evidence="4">
    <location>
        <begin position="224"/>
        <end position="247"/>
    </location>
</feature>